<dbReference type="GO" id="GO:0071978">
    <property type="term" value="P:bacterial-type flagellum-dependent swarming motility"/>
    <property type="evidence" value="ECO:0007669"/>
    <property type="project" value="TreeGrafter"/>
</dbReference>
<keyword evidence="7" id="KW-0969">Cilium</keyword>
<dbReference type="PANTHER" id="PTHR30435">
    <property type="entry name" value="FLAGELLAR PROTEIN"/>
    <property type="match status" value="1"/>
</dbReference>
<proteinExistence type="inferred from homology"/>
<dbReference type="OrthoDB" id="9792068at2"/>
<dbReference type="Pfam" id="PF00460">
    <property type="entry name" value="Flg_bb_rod"/>
    <property type="match status" value="1"/>
</dbReference>
<evidence type="ECO:0000256" key="1">
    <source>
        <dbReference type="ARBA" id="ARBA00004117"/>
    </source>
</evidence>
<comment type="similarity">
    <text evidence="2">Belongs to the flagella basal body rod proteins family.</text>
</comment>
<gene>
    <name evidence="7" type="primary">flgB</name>
    <name evidence="7" type="ORF">R28058_21831</name>
</gene>
<protein>
    <recommendedName>
        <fullName evidence="3">Flagellar basal body rod protein FlgB</fullName>
    </recommendedName>
</protein>
<dbReference type="InterPro" id="IPR006300">
    <property type="entry name" value="FlgB"/>
</dbReference>
<organism evidence="7 8">
    <name type="scientific">Paraclostridium sordellii</name>
    <name type="common">Clostridium sordellii</name>
    <dbReference type="NCBI Taxonomy" id="1505"/>
    <lineage>
        <taxon>Bacteria</taxon>
        <taxon>Bacillati</taxon>
        <taxon>Bacillota</taxon>
        <taxon>Clostridia</taxon>
        <taxon>Peptostreptococcales</taxon>
        <taxon>Peptostreptococcaceae</taxon>
        <taxon>Paraclostridium</taxon>
    </lineage>
</organism>
<evidence type="ECO:0000256" key="3">
    <source>
        <dbReference type="ARBA" id="ARBA00014376"/>
    </source>
</evidence>
<dbReference type="InterPro" id="IPR001444">
    <property type="entry name" value="Flag_bb_rod_N"/>
</dbReference>
<reference evidence="7 8" key="1">
    <citation type="submission" date="2015-01" db="EMBL/GenBank/DDBJ databases">
        <authorList>
            <person name="Aslett A.Martin."/>
            <person name="De Silva Nishadi"/>
        </authorList>
    </citation>
    <scope>NUCLEOTIDE SEQUENCE [LARGE SCALE GENOMIC DNA]</scope>
    <source>
        <strain evidence="7 8">R28058</strain>
    </source>
</reference>
<evidence type="ECO:0000256" key="2">
    <source>
        <dbReference type="ARBA" id="ARBA00009677"/>
    </source>
</evidence>
<evidence type="ECO:0000313" key="8">
    <source>
        <dbReference type="Proteomes" id="UP000049127"/>
    </source>
</evidence>
<dbReference type="GO" id="GO:0030694">
    <property type="term" value="C:bacterial-type flagellum basal body, rod"/>
    <property type="evidence" value="ECO:0007669"/>
    <property type="project" value="InterPro"/>
</dbReference>
<keyword evidence="4" id="KW-0975">Bacterial flagellum</keyword>
<dbReference type="NCBIfam" id="TIGR01396">
    <property type="entry name" value="FlgB"/>
    <property type="match status" value="1"/>
</dbReference>
<evidence type="ECO:0000259" key="6">
    <source>
        <dbReference type="Pfam" id="PF00460"/>
    </source>
</evidence>
<dbReference type="RefSeq" id="WP_055336283.1">
    <property type="nucleotide sequence ID" value="NZ_CDNF01000014.1"/>
</dbReference>
<evidence type="ECO:0000256" key="5">
    <source>
        <dbReference type="ARBA" id="ARBA00024934"/>
    </source>
</evidence>
<dbReference type="EMBL" id="CEKZ01000003">
    <property type="protein sequence ID" value="CEQ04450.1"/>
    <property type="molecule type" value="Genomic_DNA"/>
</dbReference>
<dbReference type="AlphaFoldDB" id="A0A0C7QMW6"/>
<comment type="function">
    <text evidence="5">Structural component of flagellum, the bacterial motility apparatus. Part of the rod structure of flagellar basal body.</text>
</comment>
<dbReference type="PIRSF" id="PIRSF002889">
    <property type="entry name" value="Rod_FlgB"/>
    <property type="match status" value="1"/>
</dbReference>
<evidence type="ECO:0000313" key="7">
    <source>
        <dbReference type="EMBL" id="CEQ04450.1"/>
    </source>
</evidence>
<keyword evidence="7" id="KW-0282">Flagellum</keyword>
<dbReference type="InterPro" id="IPR019776">
    <property type="entry name" value="Flagellar_basal_body_rod_CS"/>
</dbReference>
<dbReference type="PROSITE" id="PS00588">
    <property type="entry name" value="FLAGELLA_BB_ROD"/>
    <property type="match status" value="1"/>
</dbReference>
<accession>A0A0C7QMW6</accession>
<feature type="domain" description="Flagellar basal body rod protein N-terminal" evidence="6">
    <location>
        <begin position="10"/>
        <end position="34"/>
    </location>
</feature>
<dbReference type="PANTHER" id="PTHR30435:SF12">
    <property type="entry name" value="FLAGELLAR BASAL BODY ROD PROTEIN FLGB"/>
    <property type="match status" value="1"/>
</dbReference>
<sequence length="108" mass="11961">MEIYNLMKAGLDATALRSKVIANNIANVNTPNYKRKYVSFEDTLKESVNGKPKIEVKTDENSTMRVDGNNIDLENEKVNQAATTLEFNALVTLTNIKLGMAKNVIAGR</sequence>
<name>A0A0C7QMW6_PARSO</name>
<keyword evidence="7" id="KW-0966">Cell projection</keyword>
<dbReference type="Proteomes" id="UP000049127">
    <property type="component" value="Unassembled WGS sequence"/>
</dbReference>
<comment type="subcellular location">
    <subcellularLocation>
        <location evidence="1">Bacterial flagellum basal body</location>
    </subcellularLocation>
</comment>
<evidence type="ECO:0000256" key="4">
    <source>
        <dbReference type="ARBA" id="ARBA00023143"/>
    </source>
</evidence>